<protein>
    <recommendedName>
        <fullName evidence="1">Hom-end-associated Hint domain-containing protein</fullName>
    </recommendedName>
</protein>
<dbReference type="InterPro" id="IPR007868">
    <property type="entry name" value="Hom_end_hint"/>
</dbReference>
<gene>
    <name evidence="2" type="ORF">MVEG_12283</name>
</gene>
<feature type="domain" description="Hom-end-associated Hint" evidence="1">
    <location>
        <begin position="1"/>
        <end position="102"/>
    </location>
</feature>
<dbReference type="Gene3D" id="2.170.16.10">
    <property type="entry name" value="Hedgehog/Intein (Hint) domain"/>
    <property type="match status" value="1"/>
</dbReference>
<evidence type="ECO:0000259" key="1">
    <source>
        <dbReference type="Pfam" id="PF05203"/>
    </source>
</evidence>
<keyword evidence="3" id="KW-1185">Reference proteome</keyword>
<dbReference type="InterPro" id="IPR036844">
    <property type="entry name" value="Hint_dom_sf"/>
</dbReference>
<dbReference type="EMBL" id="KN042436">
    <property type="protein sequence ID" value="KFH61854.1"/>
    <property type="molecule type" value="Genomic_DNA"/>
</dbReference>
<accession>A0A086TIS7</accession>
<dbReference type="OrthoDB" id="2436764at2759"/>
<proteinExistence type="predicted"/>
<evidence type="ECO:0000313" key="2">
    <source>
        <dbReference type="EMBL" id="KFH61854.1"/>
    </source>
</evidence>
<dbReference type="Pfam" id="PF05203">
    <property type="entry name" value="Hom_end_hint"/>
    <property type="match status" value="1"/>
</dbReference>
<organism evidence="2 3">
    <name type="scientific">Podila verticillata NRRL 6337</name>
    <dbReference type="NCBI Taxonomy" id="1069443"/>
    <lineage>
        <taxon>Eukaryota</taxon>
        <taxon>Fungi</taxon>
        <taxon>Fungi incertae sedis</taxon>
        <taxon>Mucoromycota</taxon>
        <taxon>Mortierellomycotina</taxon>
        <taxon>Mortierellomycetes</taxon>
        <taxon>Mortierellales</taxon>
        <taxon>Mortierellaceae</taxon>
        <taxon>Podila</taxon>
    </lineage>
</organism>
<reference evidence="2 3" key="1">
    <citation type="submission" date="2011-02" db="EMBL/GenBank/DDBJ databases">
        <title>The Genome Sequence of Mortierella verticillata NRRL 6337.</title>
        <authorList>
            <consortium name="The Broad Institute Genome Sequencing Platform"/>
            <person name="Russ C."/>
            <person name="Cuomo C."/>
            <person name="Burger G."/>
            <person name="Gray M.W."/>
            <person name="Holland P.W.H."/>
            <person name="King N."/>
            <person name="Lang F.B.F."/>
            <person name="Roger A.J."/>
            <person name="Ruiz-Trillo I."/>
            <person name="Young S.K."/>
            <person name="Zeng Q."/>
            <person name="Gargeya S."/>
            <person name="Alvarado L."/>
            <person name="Berlin A."/>
            <person name="Chapman S.B."/>
            <person name="Chen Z."/>
            <person name="Freedman E."/>
            <person name="Gellesch M."/>
            <person name="Goldberg J."/>
            <person name="Griggs A."/>
            <person name="Gujja S."/>
            <person name="Heilman E."/>
            <person name="Heiman D."/>
            <person name="Howarth C."/>
            <person name="Mehta T."/>
            <person name="Neiman D."/>
            <person name="Pearson M."/>
            <person name="Roberts A."/>
            <person name="Saif S."/>
            <person name="Shea T."/>
            <person name="Shenoy N."/>
            <person name="Sisk P."/>
            <person name="Stolte C."/>
            <person name="Sykes S."/>
            <person name="White J."/>
            <person name="Yandava C."/>
            <person name="Haas B."/>
            <person name="Nusbaum C."/>
            <person name="Birren B."/>
        </authorList>
    </citation>
    <scope>NUCLEOTIDE SEQUENCE [LARGE SCALE GENOMIC DNA]</scope>
    <source>
        <strain evidence="2 3">NRRL 6337</strain>
    </source>
</reference>
<dbReference type="AlphaFoldDB" id="A0A086TIS7"/>
<evidence type="ECO:0000313" key="3">
    <source>
        <dbReference type="Proteomes" id="UP000243308"/>
    </source>
</evidence>
<dbReference type="Proteomes" id="UP000243308">
    <property type="component" value="Unassembled WGS sequence"/>
</dbReference>
<name>A0A086TIS7_9FUNG</name>
<sequence length="167" mass="18997">MADGITKRIKKIQRGEYALGLDHLPRLVIGTSAGRLPMIQVRELTQNVVYWPDDYFGLVAFTCTPKQALRLATAQYQGVLVGHDDKQAAHIVVFHRLKRVQGASKAVIYWTLPMDRHHLVSAAIQLQTYYLTSMLDFETRRLRYHAMKSGFTDDFGMPASLAYIWGT</sequence>
<dbReference type="SUPFAM" id="SSF51294">
    <property type="entry name" value="Hedgehog/intein (Hint) domain"/>
    <property type="match status" value="1"/>
</dbReference>
<dbReference type="GO" id="GO:0030908">
    <property type="term" value="P:protein splicing"/>
    <property type="evidence" value="ECO:0007669"/>
    <property type="project" value="InterPro"/>
</dbReference>